<comment type="caution">
    <text evidence="1">The sequence shown here is derived from an EMBL/GenBank/DDBJ whole genome shotgun (WGS) entry which is preliminary data.</text>
</comment>
<gene>
    <name evidence="1" type="ORF">BGW36DRAFT_360215</name>
</gene>
<keyword evidence="2" id="KW-1185">Reference proteome</keyword>
<dbReference type="AlphaFoldDB" id="A0AAD4KPH4"/>
<sequence>MKPVDIVKRAESARAQAAKSTPSLALAGHAFIAARQLPSGDISLRAQNAASAEILRQHAEGWVGAFGANAWVRVPTWGVVVDGVPARSMDLDKGNEDLKLRIAAQNHNIWGRGVKIV</sequence>
<organism evidence="1 2">
    <name type="scientific">Talaromyces proteolyticus</name>
    <dbReference type="NCBI Taxonomy" id="1131652"/>
    <lineage>
        <taxon>Eukaryota</taxon>
        <taxon>Fungi</taxon>
        <taxon>Dikarya</taxon>
        <taxon>Ascomycota</taxon>
        <taxon>Pezizomycotina</taxon>
        <taxon>Eurotiomycetes</taxon>
        <taxon>Eurotiomycetidae</taxon>
        <taxon>Eurotiales</taxon>
        <taxon>Trichocomaceae</taxon>
        <taxon>Talaromyces</taxon>
        <taxon>Talaromyces sect. Bacilispori</taxon>
    </lineage>
</organism>
<dbReference type="RefSeq" id="XP_046071307.1">
    <property type="nucleotide sequence ID" value="XM_046214152.1"/>
</dbReference>
<dbReference type="Proteomes" id="UP001201262">
    <property type="component" value="Unassembled WGS sequence"/>
</dbReference>
<dbReference type="EMBL" id="JAJTJA010000007">
    <property type="protein sequence ID" value="KAH8696370.1"/>
    <property type="molecule type" value="Genomic_DNA"/>
</dbReference>
<dbReference type="GeneID" id="70244439"/>
<protein>
    <submittedName>
        <fullName evidence="1">Uncharacterized protein</fullName>
    </submittedName>
</protein>
<name>A0AAD4KPH4_9EURO</name>
<evidence type="ECO:0000313" key="1">
    <source>
        <dbReference type="EMBL" id="KAH8696370.1"/>
    </source>
</evidence>
<proteinExistence type="predicted"/>
<evidence type="ECO:0000313" key="2">
    <source>
        <dbReference type="Proteomes" id="UP001201262"/>
    </source>
</evidence>
<accession>A0AAD4KPH4</accession>
<reference evidence="1" key="1">
    <citation type="submission" date="2021-12" db="EMBL/GenBank/DDBJ databases">
        <title>Convergent genome expansion in fungi linked to evolution of root-endophyte symbiosis.</title>
        <authorList>
            <consortium name="DOE Joint Genome Institute"/>
            <person name="Ke Y.-H."/>
            <person name="Bonito G."/>
            <person name="Liao H.-L."/>
            <person name="Looney B."/>
            <person name="Rojas-Flechas A."/>
            <person name="Nash J."/>
            <person name="Hameed K."/>
            <person name="Schadt C."/>
            <person name="Martin F."/>
            <person name="Crous P.W."/>
            <person name="Miettinen O."/>
            <person name="Magnuson J.K."/>
            <person name="Labbe J."/>
            <person name="Jacobson D."/>
            <person name="Doktycz M.J."/>
            <person name="Veneault-Fourrey C."/>
            <person name="Kuo A."/>
            <person name="Mondo S."/>
            <person name="Calhoun S."/>
            <person name="Riley R."/>
            <person name="Ohm R."/>
            <person name="LaButti K."/>
            <person name="Andreopoulos B."/>
            <person name="Pangilinan J."/>
            <person name="Nolan M."/>
            <person name="Tritt A."/>
            <person name="Clum A."/>
            <person name="Lipzen A."/>
            <person name="Daum C."/>
            <person name="Barry K."/>
            <person name="Grigoriev I.V."/>
            <person name="Vilgalys R."/>
        </authorList>
    </citation>
    <scope>NUCLEOTIDE SEQUENCE</scope>
    <source>
        <strain evidence="1">PMI_201</strain>
    </source>
</reference>